<dbReference type="Proteomes" id="UP000323274">
    <property type="component" value="Unassembled WGS sequence"/>
</dbReference>
<name>A0A5A5U003_LEUCI</name>
<organism evidence="3 4">
    <name type="scientific">Leuconostoc citreum</name>
    <dbReference type="NCBI Taxonomy" id="33964"/>
    <lineage>
        <taxon>Bacteria</taxon>
        <taxon>Bacillati</taxon>
        <taxon>Bacillota</taxon>
        <taxon>Bacilli</taxon>
        <taxon>Lactobacillales</taxon>
        <taxon>Lactobacillaceae</taxon>
        <taxon>Leuconostoc</taxon>
    </lineage>
</organism>
<dbReference type="InterPro" id="IPR050300">
    <property type="entry name" value="GDXG_lipolytic_enzyme"/>
</dbReference>
<dbReference type="AlphaFoldDB" id="A0A5A5U003"/>
<accession>A0A5A5U003</accession>
<feature type="domain" description="BD-FAE-like" evidence="2">
    <location>
        <begin position="36"/>
        <end position="255"/>
    </location>
</feature>
<dbReference type="RefSeq" id="WP_149334608.1">
    <property type="nucleotide sequence ID" value="NZ_BJJW01000009.1"/>
</dbReference>
<keyword evidence="1" id="KW-0378">Hydrolase</keyword>
<dbReference type="GO" id="GO:0016787">
    <property type="term" value="F:hydrolase activity"/>
    <property type="evidence" value="ECO:0007669"/>
    <property type="project" value="UniProtKB-KW"/>
</dbReference>
<gene>
    <name evidence="3" type="ORF">LCIT_15090</name>
</gene>
<reference evidence="3 4" key="1">
    <citation type="submission" date="2019-04" db="EMBL/GenBank/DDBJ databases">
        <title>A pseudo-fructophilic Leuconostoc citreum strain F192-5 isolated from peel of satsuma mandarin: the first report for isolation and characterization of strain-dependent fructophilic-like characteristics.</title>
        <authorList>
            <person name="Maeno S."/>
            <person name="Tanizawa Y."/>
            <person name="Kajikawa A."/>
            <person name="Kanesaki Y."/>
            <person name="Kubota E."/>
            <person name="Arita M."/>
            <person name="Leon D."/>
            <person name="Endo A."/>
        </authorList>
    </citation>
    <scope>NUCLEOTIDE SEQUENCE [LARGE SCALE GENOMIC DNA]</scope>
    <source>
        <strain evidence="3 4">F192-5</strain>
    </source>
</reference>
<comment type="caution">
    <text evidence="3">The sequence shown here is derived from an EMBL/GenBank/DDBJ whole genome shotgun (WGS) entry which is preliminary data.</text>
</comment>
<dbReference type="PANTHER" id="PTHR48081">
    <property type="entry name" value="AB HYDROLASE SUPERFAMILY PROTEIN C4A8.06C"/>
    <property type="match status" value="1"/>
</dbReference>
<evidence type="ECO:0000256" key="1">
    <source>
        <dbReference type="ARBA" id="ARBA00022801"/>
    </source>
</evidence>
<evidence type="ECO:0000259" key="2">
    <source>
        <dbReference type="Pfam" id="PF20434"/>
    </source>
</evidence>
<dbReference type="InterPro" id="IPR049492">
    <property type="entry name" value="BD-FAE-like_dom"/>
</dbReference>
<dbReference type="Gene3D" id="3.40.50.1820">
    <property type="entry name" value="alpha/beta hydrolase"/>
    <property type="match status" value="1"/>
</dbReference>
<proteinExistence type="predicted"/>
<evidence type="ECO:0000313" key="4">
    <source>
        <dbReference type="Proteomes" id="UP000323274"/>
    </source>
</evidence>
<protein>
    <recommendedName>
        <fullName evidence="2">BD-FAE-like domain-containing protein</fullName>
    </recommendedName>
</protein>
<dbReference type="EMBL" id="BJJW01000009">
    <property type="protein sequence ID" value="GDZ84267.1"/>
    <property type="molecule type" value="Genomic_DNA"/>
</dbReference>
<dbReference type="SUPFAM" id="SSF53474">
    <property type="entry name" value="alpha/beta-Hydrolases"/>
    <property type="match status" value="1"/>
</dbReference>
<sequence>MLFKDQVYQFTPATVPNTAKTVIQDLPYATGSRHTLDIYLPSGVKPFPVILDLYGGGLLRGKKSSFKLNPSLRFLTDQFAVISMDYRLNVPPYCEFPNQIAEIRAALDFLTRNATMYNLDMQHVILIGESSGAQLAMLAAASFAANVTLGHIPNHRFLDQFPKVAGVIGLYGPYQVDQFATQFNQLHIIPKFLETGSAIAFEGIMLQGNRPDSAPSLVKQANPATYFTPSTPPTLLIAGTKDHVVPYLQSLKLAEDYHRLVGKKPTTLIIPNADHGPSDYNTSAIYYEKLAFINEHIKVV</sequence>
<dbReference type="PANTHER" id="PTHR48081:SF33">
    <property type="entry name" value="KYNURENINE FORMAMIDASE"/>
    <property type="match status" value="1"/>
</dbReference>
<evidence type="ECO:0000313" key="3">
    <source>
        <dbReference type="EMBL" id="GDZ84267.1"/>
    </source>
</evidence>
<dbReference type="InterPro" id="IPR029058">
    <property type="entry name" value="AB_hydrolase_fold"/>
</dbReference>
<dbReference type="Pfam" id="PF20434">
    <property type="entry name" value="BD-FAE"/>
    <property type="match status" value="1"/>
</dbReference>